<dbReference type="PROSITE" id="PS00375">
    <property type="entry name" value="UDPGT"/>
    <property type="match status" value="1"/>
</dbReference>
<keyword evidence="4 10" id="KW-0808">Transferase</keyword>
<gene>
    <name evidence="12" type="ORF">DME_LOCUS5060</name>
</gene>
<dbReference type="AlphaFoldDB" id="A0A0N4U226"/>
<name>A0A0N4U226_DRAME</name>
<accession>A0A0N4U226</accession>
<keyword evidence="6" id="KW-0732">Signal</keyword>
<dbReference type="PANTHER" id="PTHR48043">
    <property type="entry name" value="EG:EG0003.4 PROTEIN-RELATED"/>
    <property type="match status" value="1"/>
</dbReference>
<dbReference type="GO" id="GO:0016020">
    <property type="term" value="C:membrane"/>
    <property type="evidence" value="ECO:0007669"/>
    <property type="project" value="UniProtKB-SubCell"/>
</dbReference>
<protein>
    <recommendedName>
        <fullName evidence="11">UDP-glucuronosyltransferase</fullName>
        <ecNumber evidence="11">2.4.1.17</ecNumber>
    </recommendedName>
</protein>
<keyword evidence="3 10" id="KW-0328">Glycosyltransferase</keyword>
<dbReference type="WBParaSite" id="DME_0000070001-mRNA-1">
    <property type="protein sequence ID" value="DME_0000070001-mRNA-1"/>
    <property type="gene ID" value="DME_0000070001"/>
</dbReference>
<keyword evidence="7 11" id="KW-1133">Transmembrane helix</keyword>
<evidence type="ECO:0000256" key="11">
    <source>
        <dbReference type="RuleBase" id="RU362059"/>
    </source>
</evidence>
<keyword evidence="14" id="KW-1185">Reference proteome</keyword>
<dbReference type="PANTHER" id="PTHR48043:SF23">
    <property type="entry name" value="UDP-GLUCURONOSYLTRANSFERASE"/>
    <property type="match status" value="1"/>
</dbReference>
<feature type="transmembrane region" description="Helical" evidence="11">
    <location>
        <begin position="336"/>
        <end position="363"/>
    </location>
</feature>
<comment type="subcellular location">
    <subcellularLocation>
        <location evidence="1 11">Membrane</location>
        <topology evidence="1 11">Single-pass membrane protein</topology>
    </subcellularLocation>
</comment>
<keyword evidence="8 11" id="KW-0472">Membrane</keyword>
<dbReference type="SUPFAM" id="SSF53756">
    <property type="entry name" value="UDP-Glycosyltransferase/glycogen phosphorylase"/>
    <property type="match status" value="1"/>
</dbReference>
<evidence type="ECO:0000256" key="4">
    <source>
        <dbReference type="ARBA" id="ARBA00022679"/>
    </source>
</evidence>
<evidence type="ECO:0000256" key="3">
    <source>
        <dbReference type="ARBA" id="ARBA00022676"/>
    </source>
</evidence>
<keyword evidence="5 11" id="KW-0812">Transmembrane</keyword>
<evidence type="ECO:0000313" key="14">
    <source>
        <dbReference type="Proteomes" id="UP000274756"/>
    </source>
</evidence>
<dbReference type="Proteomes" id="UP000274756">
    <property type="component" value="Unassembled WGS sequence"/>
</dbReference>
<comment type="similarity">
    <text evidence="2 10">Belongs to the UDP-glycosyltransferase family.</text>
</comment>
<dbReference type="OrthoDB" id="5835829at2759"/>
<dbReference type="Pfam" id="PF00201">
    <property type="entry name" value="UDPGT"/>
    <property type="match status" value="1"/>
</dbReference>
<reference evidence="15" key="1">
    <citation type="submission" date="2017-02" db="UniProtKB">
        <authorList>
            <consortium name="WormBaseParasite"/>
        </authorList>
    </citation>
    <scope>IDENTIFICATION</scope>
</reference>
<proteinExistence type="inferred from homology"/>
<reference evidence="12 14" key="2">
    <citation type="submission" date="2018-11" db="EMBL/GenBank/DDBJ databases">
        <authorList>
            <consortium name="Pathogen Informatics"/>
        </authorList>
    </citation>
    <scope>NUCLEOTIDE SEQUENCE [LARGE SCALE GENOMIC DNA]</scope>
</reference>
<evidence type="ECO:0000256" key="10">
    <source>
        <dbReference type="RuleBase" id="RU003718"/>
    </source>
</evidence>
<evidence type="ECO:0000256" key="6">
    <source>
        <dbReference type="ARBA" id="ARBA00022729"/>
    </source>
</evidence>
<evidence type="ECO:0000313" key="13">
    <source>
        <dbReference type="Proteomes" id="UP000038040"/>
    </source>
</evidence>
<evidence type="ECO:0000256" key="2">
    <source>
        <dbReference type="ARBA" id="ARBA00009995"/>
    </source>
</evidence>
<evidence type="ECO:0000256" key="8">
    <source>
        <dbReference type="ARBA" id="ARBA00023136"/>
    </source>
</evidence>
<dbReference type="EC" id="2.4.1.17" evidence="11"/>
<dbReference type="EMBL" id="UYYG01001151">
    <property type="protein sequence ID" value="VDN55087.1"/>
    <property type="molecule type" value="Genomic_DNA"/>
</dbReference>
<sequence length="380" mass="43989">MARQFWVIICLNILLFTECYKILVFCPRFSHSHIMFLGNLADTLVAAGHNIMTKLLGDLFKITCEHINSFKDVLNQLKNEDFDLAITEVFDPCSLGFNLIYFVSQLNFFLIFHASKFILIQNYAHFKFLFQRITAVPLFIETIHINQSKVILMSFGSAANSSLMPEEMKQSILNTLKSFRDITFIWKYEVDEHQIANNYHNIYTNKWLPQNDILAHPNLVAFITHGGMNSILETVSHGKPMIVIPLFAEQKRNAQIIIRAKIGAVLRTMDISTPKFKNAIEEVLAHKKYAENAQHLAKMIKKRPISPKELFIKHVEFAAEFGKIRNFDIAGRKMSFFSYFLLDIIVPFLLIIAGIVITSFYLLKKLFVKFFHKKSKIKKQ</sequence>
<organism evidence="13 15">
    <name type="scientific">Dracunculus medinensis</name>
    <name type="common">Guinea worm</name>
    <dbReference type="NCBI Taxonomy" id="318479"/>
    <lineage>
        <taxon>Eukaryota</taxon>
        <taxon>Metazoa</taxon>
        <taxon>Ecdysozoa</taxon>
        <taxon>Nematoda</taxon>
        <taxon>Chromadorea</taxon>
        <taxon>Rhabditida</taxon>
        <taxon>Spirurina</taxon>
        <taxon>Dracunculoidea</taxon>
        <taxon>Dracunculidae</taxon>
        <taxon>Dracunculus</taxon>
    </lineage>
</organism>
<evidence type="ECO:0000256" key="5">
    <source>
        <dbReference type="ARBA" id="ARBA00022692"/>
    </source>
</evidence>
<dbReference type="InterPro" id="IPR035595">
    <property type="entry name" value="UDP_glycos_trans_CS"/>
</dbReference>
<dbReference type="CDD" id="cd03784">
    <property type="entry name" value="GT1_Gtf-like"/>
    <property type="match status" value="1"/>
</dbReference>
<evidence type="ECO:0000256" key="7">
    <source>
        <dbReference type="ARBA" id="ARBA00022989"/>
    </source>
</evidence>
<dbReference type="STRING" id="318479.A0A0N4U226"/>
<evidence type="ECO:0000313" key="15">
    <source>
        <dbReference type="WBParaSite" id="DME_0000070001-mRNA-1"/>
    </source>
</evidence>
<evidence type="ECO:0000256" key="1">
    <source>
        <dbReference type="ARBA" id="ARBA00004167"/>
    </source>
</evidence>
<dbReference type="Gene3D" id="3.40.50.2000">
    <property type="entry name" value="Glycogen Phosphorylase B"/>
    <property type="match status" value="1"/>
</dbReference>
<dbReference type="GO" id="GO:0015020">
    <property type="term" value="F:glucuronosyltransferase activity"/>
    <property type="evidence" value="ECO:0007669"/>
    <property type="project" value="UniProtKB-EC"/>
</dbReference>
<evidence type="ECO:0000313" key="12">
    <source>
        <dbReference type="EMBL" id="VDN55087.1"/>
    </source>
</evidence>
<dbReference type="InterPro" id="IPR002213">
    <property type="entry name" value="UDP_glucos_trans"/>
</dbReference>
<dbReference type="FunFam" id="3.40.50.2000:FF:000038">
    <property type="entry name" value="UDP-GlucuronosylTransferase"/>
    <property type="match status" value="1"/>
</dbReference>
<dbReference type="Proteomes" id="UP000038040">
    <property type="component" value="Unplaced"/>
</dbReference>
<comment type="catalytic activity">
    <reaction evidence="9 11">
        <text>glucuronate acceptor + UDP-alpha-D-glucuronate = acceptor beta-D-glucuronoside + UDP + H(+)</text>
        <dbReference type="Rhea" id="RHEA:21032"/>
        <dbReference type="ChEBI" id="CHEBI:15378"/>
        <dbReference type="ChEBI" id="CHEBI:58052"/>
        <dbReference type="ChEBI" id="CHEBI:58223"/>
        <dbReference type="ChEBI" id="CHEBI:132367"/>
        <dbReference type="ChEBI" id="CHEBI:132368"/>
        <dbReference type="EC" id="2.4.1.17"/>
    </reaction>
</comment>
<evidence type="ECO:0000256" key="9">
    <source>
        <dbReference type="ARBA" id="ARBA00047475"/>
    </source>
</evidence>
<dbReference type="InterPro" id="IPR050271">
    <property type="entry name" value="UDP-glycosyltransferase"/>
</dbReference>